<evidence type="ECO:0000256" key="2">
    <source>
        <dbReference type="SAM" id="Phobius"/>
    </source>
</evidence>
<feature type="transmembrane region" description="Helical" evidence="2">
    <location>
        <begin position="87"/>
        <end position="106"/>
    </location>
</feature>
<keyword evidence="2" id="KW-0472">Membrane</keyword>
<accession>A0A3P8ATZ6</accession>
<sequence>MNEIADNTLSNDKESSNGPDEYSGHNKPSIPPINVDSSSLSTALKQTNNSSLPDNIHLDISNYFRRCFKREPGQDKPSQTTELIYKINSYLLLCFIFLGNLGILLLDKLPVEATKNMIVTVSIWTFVGLMILISIIICSTLAIQPENKTPVAFKVSQSTSVMDTGTVGREKEKSMYDFFSEYPPITTCFH</sequence>
<proteinExistence type="predicted"/>
<dbReference type="Proteomes" id="UP000277204">
    <property type="component" value="Unassembled WGS sequence"/>
</dbReference>
<keyword evidence="2" id="KW-1133">Transmembrane helix</keyword>
<dbReference type="EMBL" id="UZAI01006396">
    <property type="protein sequence ID" value="VDO95223.1"/>
    <property type="molecule type" value="Genomic_DNA"/>
</dbReference>
<keyword evidence="4" id="KW-1185">Reference proteome</keyword>
<name>A0A3P8ATZ6_9TREM</name>
<keyword evidence="2" id="KW-0812">Transmembrane</keyword>
<evidence type="ECO:0000256" key="1">
    <source>
        <dbReference type="SAM" id="MobiDB-lite"/>
    </source>
</evidence>
<organism evidence="3 4">
    <name type="scientific">Schistosoma margrebowiei</name>
    <dbReference type="NCBI Taxonomy" id="48269"/>
    <lineage>
        <taxon>Eukaryota</taxon>
        <taxon>Metazoa</taxon>
        <taxon>Spiralia</taxon>
        <taxon>Lophotrochozoa</taxon>
        <taxon>Platyhelminthes</taxon>
        <taxon>Trematoda</taxon>
        <taxon>Digenea</taxon>
        <taxon>Strigeidida</taxon>
        <taxon>Schistosomatoidea</taxon>
        <taxon>Schistosomatidae</taxon>
        <taxon>Schistosoma</taxon>
    </lineage>
</organism>
<feature type="transmembrane region" description="Helical" evidence="2">
    <location>
        <begin position="118"/>
        <end position="143"/>
    </location>
</feature>
<gene>
    <name evidence="3" type="ORF">SMRZ_LOCUS11418</name>
</gene>
<evidence type="ECO:0000313" key="4">
    <source>
        <dbReference type="Proteomes" id="UP000277204"/>
    </source>
</evidence>
<feature type="compositionally biased region" description="Polar residues" evidence="1">
    <location>
        <begin position="1"/>
        <end position="10"/>
    </location>
</feature>
<evidence type="ECO:0000313" key="3">
    <source>
        <dbReference type="EMBL" id="VDO95223.1"/>
    </source>
</evidence>
<reference evidence="3 4" key="1">
    <citation type="submission" date="2018-11" db="EMBL/GenBank/DDBJ databases">
        <authorList>
            <consortium name="Pathogen Informatics"/>
        </authorList>
    </citation>
    <scope>NUCLEOTIDE SEQUENCE [LARGE SCALE GENOMIC DNA]</scope>
    <source>
        <strain evidence="3 4">Zambia</strain>
    </source>
</reference>
<feature type="region of interest" description="Disordered" evidence="1">
    <location>
        <begin position="1"/>
        <end position="33"/>
    </location>
</feature>
<protein>
    <submittedName>
        <fullName evidence="3">Uncharacterized protein</fullName>
    </submittedName>
</protein>
<dbReference type="AlphaFoldDB" id="A0A3P8ATZ6"/>